<keyword evidence="6 8" id="KW-0472">Membrane</keyword>
<dbReference type="GO" id="GO:0009279">
    <property type="term" value="C:cell outer membrane"/>
    <property type="evidence" value="ECO:0007669"/>
    <property type="project" value="UniProtKB-SubCell"/>
</dbReference>
<dbReference type="PANTHER" id="PTHR30069:SF40">
    <property type="entry name" value="TONB-DEPENDENT RECEPTOR NMB0964-RELATED"/>
    <property type="match status" value="1"/>
</dbReference>
<evidence type="ECO:0000256" key="2">
    <source>
        <dbReference type="ARBA" id="ARBA00022448"/>
    </source>
</evidence>
<keyword evidence="3 8" id="KW-1134">Transmembrane beta strand</keyword>
<evidence type="ECO:0000256" key="1">
    <source>
        <dbReference type="ARBA" id="ARBA00004571"/>
    </source>
</evidence>
<comment type="subcellular location">
    <subcellularLocation>
        <location evidence="1 8">Cell outer membrane</location>
        <topology evidence="1 8">Multi-pass membrane protein</topology>
    </subcellularLocation>
</comment>
<evidence type="ECO:0000256" key="5">
    <source>
        <dbReference type="ARBA" id="ARBA00023077"/>
    </source>
</evidence>
<evidence type="ECO:0000256" key="9">
    <source>
        <dbReference type="RuleBase" id="RU003357"/>
    </source>
</evidence>
<dbReference type="InterPro" id="IPR012910">
    <property type="entry name" value="Plug_dom"/>
</dbReference>
<keyword evidence="2 8" id="KW-0813">Transport</keyword>
<keyword evidence="4 8" id="KW-0812">Transmembrane</keyword>
<keyword evidence="10" id="KW-0732">Signal</keyword>
<protein>
    <submittedName>
        <fullName evidence="13">Iron complex outermembrane recepter protein</fullName>
    </submittedName>
</protein>
<evidence type="ECO:0000313" key="13">
    <source>
        <dbReference type="EMBL" id="GAB58181.1"/>
    </source>
</evidence>
<feature type="signal peptide" evidence="10">
    <location>
        <begin position="1"/>
        <end position="21"/>
    </location>
</feature>
<dbReference type="SUPFAM" id="SSF49464">
    <property type="entry name" value="Carboxypeptidase regulatory domain-like"/>
    <property type="match status" value="1"/>
</dbReference>
<evidence type="ECO:0000256" key="8">
    <source>
        <dbReference type="PROSITE-ProRule" id="PRU01360"/>
    </source>
</evidence>
<feature type="domain" description="TonB-dependent receptor plug" evidence="12">
    <location>
        <begin position="119"/>
        <end position="222"/>
    </location>
</feature>
<comment type="similarity">
    <text evidence="8 9">Belongs to the TonB-dependent receptor family.</text>
</comment>
<dbReference type="RefSeq" id="WP_008219634.1">
    <property type="nucleotide sequence ID" value="NZ_BAFK01000005.1"/>
</dbReference>
<dbReference type="AlphaFoldDB" id="I1DVV3"/>
<dbReference type="GO" id="GO:0044718">
    <property type="term" value="P:siderophore transmembrane transport"/>
    <property type="evidence" value="ECO:0007669"/>
    <property type="project" value="TreeGrafter"/>
</dbReference>
<evidence type="ECO:0000313" key="14">
    <source>
        <dbReference type="Proteomes" id="UP000004374"/>
    </source>
</evidence>
<dbReference type="STRING" id="562729.RNAN_1152"/>
<dbReference type="PANTHER" id="PTHR30069">
    <property type="entry name" value="TONB-DEPENDENT OUTER MEMBRANE RECEPTOR"/>
    <property type="match status" value="1"/>
</dbReference>
<dbReference type="Proteomes" id="UP000004374">
    <property type="component" value="Unassembled WGS sequence"/>
</dbReference>
<accession>I1DVV3</accession>
<evidence type="ECO:0000256" key="10">
    <source>
        <dbReference type="SAM" id="SignalP"/>
    </source>
</evidence>
<dbReference type="Gene3D" id="2.40.170.20">
    <property type="entry name" value="TonB-dependent receptor, beta-barrel domain"/>
    <property type="match status" value="1"/>
</dbReference>
<dbReference type="Gene3D" id="2.60.40.1120">
    <property type="entry name" value="Carboxypeptidase-like, regulatory domain"/>
    <property type="match status" value="1"/>
</dbReference>
<proteinExistence type="inferred from homology"/>
<dbReference type="Pfam" id="PF13620">
    <property type="entry name" value="CarboxypepD_reg"/>
    <property type="match status" value="1"/>
</dbReference>
<dbReference type="EMBL" id="BAFK01000005">
    <property type="protein sequence ID" value="GAB58181.1"/>
    <property type="molecule type" value="Genomic_DNA"/>
</dbReference>
<evidence type="ECO:0000259" key="12">
    <source>
        <dbReference type="Pfam" id="PF07715"/>
    </source>
</evidence>
<feature type="domain" description="TonB-dependent receptor-like beta-barrel" evidence="11">
    <location>
        <begin position="307"/>
        <end position="773"/>
    </location>
</feature>
<keyword evidence="5 9" id="KW-0798">TonB box</keyword>
<dbReference type="GO" id="GO:0015344">
    <property type="term" value="F:siderophore uptake transmembrane transporter activity"/>
    <property type="evidence" value="ECO:0007669"/>
    <property type="project" value="TreeGrafter"/>
</dbReference>
<dbReference type="InterPro" id="IPR036942">
    <property type="entry name" value="Beta-barrel_TonB_sf"/>
</dbReference>
<evidence type="ECO:0000256" key="3">
    <source>
        <dbReference type="ARBA" id="ARBA00022452"/>
    </source>
</evidence>
<dbReference type="PROSITE" id="PS52016">
    <property type="entry name" value="TONB_DEPENDENT_REC_3"/>
    <property type="match status" value="1"/>
</dbReference>
<sequence>MFKPTLLTAAVFAALTSTAYADSITGTVTDAAGKPVANARVQLMGASGETRTDDNGRFVLANVNAGEAELHIEASRFAHRNVHVDVPAAGLDNLSVVLLATTIETIDVKASPFHASATESSLPVNVLAGDKLKMRQAATLGDTLKNEVGVHSNFYGGVTSSPIIRGLDGPRVLITQNGLDAGDASRVGPDHSVASEASTATQIEVLRGPATLFYGSGAIGGVVNVVDERVPTDNNTRVEWILQRESVNNEKLAAGSIVTGADNIAVYADAFWRDNNDYSINGFAEAEPEADALTGKVANTAATAKGFTLGGSYLLDNGYVGVSYGRLEREYGIPGHSHGGHDEHDDHADEHSAEEAVFADLTQHRVQLLSELNFSSGVIRAINSRFAFTDYEHAEIEDGVVGTTFSNQSTEARIEILHRPYQEWRGGLSLHYKHSDFDAIGEEAFTPPSETEKLALAWVEERHFGHWLVQLGARIERVTIDASDVLLPDIGAHGDEADEHDHEHEHSEGSDFIRVFDVSHKFTPYSLSAGAVWDFAEGYNLGVSLSRSQRAPAASELLSFGPHIGTASYEVGALFTLDDNEFVLNTQPIELETANNLDITLRKFSGNTGFVLNAFYNRVDNYYYQQNTGLYAGDGHDHGDEHSNGGEGADEHAGELPVYLFTAADVTLHGFEAQYVWQLNDPFKLTLQGDYIRARLNGGGDLPRTPPLRFAAELAYEQDAVSADLRATRYMKQDRTAELETATAGYTLLDASVSYRFDVGSSQLTAYLKGQNLTDELVRVHTSFLKDIAPLPGRSVALGVRGSF</sequence>
<dbReference type="Gene3D" id="2.170.130.10">
    <property type="entry name" value="TonB-dependent receptor, plug domain"/>
    <property type="match status" value="1"/>
</dbReference>
<evidence type="ECO:0000256" key="7">
    <source>
        <dbReference type="ARBA" id="ARBA00023237"/>
    </source>
</evidence>
<dbReference type="InterPro" id="IPR000531">
    <property type="entry name" value="Beta-barrel_TonB"/>
</dbReference>
<dbReference type="SUPFAM" id="SSF56935">
    <property type="entry name" value="Porins"/>
    <property type="match status" value="1"/>
</dbReference>
<gene>
    <name evidence="13" type="ORF">RNAN_1152</name>
</gene>
<feature type="chain" id="PRO_5003638933" evidence="10">
    <location>
        <begin position="22"/>
        <end position="804"/>
    </location>
</feature>
<organism evidence="13 14">
    <name type="scientific">Rheinheimera nanhaiensis E407-8</name>
    <dbReference type="NCBI Taxonomy" id="562729"/>
    <lineage>
        <taxon>Bacteria</taxon>
        <taxon>Pseudomonadati</taxon>
        <taxon>Pseudomonadota</taxon>
        <taxon>Gammaproteobacteria</taxon>
        <taxon>Chromatiales</taxon>
        <taxon>Chromatiaceae</taxon>
        <taxon>Rheinheimera</taxon>
    </lineage>
</organism>
<dbReference type="InterPro" id="IPR039426">
    <property type="entry name" value="TonB-dep_rcpt-like"/>
</dbReference>
<evidence type="ECO:0000256" key="4">
    <source>
        <dbReference type="ARBA" id="ARBA00022692"/>
    </source>
</evidence>
<evidence type="ECO:0000256" key="6">
    <source>
        <dbReference type="ARBA" id="ARBA00023136"/>
    </source>
</evidence>
<dbReference type="Pfam" id="PF07715">
    <property type="entry name" value="Plug"/>
    <property type="match status" value="1"/>
</dbReference>
<dbReference type="InterPro" id="IPR037066">
    <property type="entry name" value="Plug_dom_sf"/>
</dbReference>
<name>I1DVV3_9GAMM</name>
<comment type="caution">
    <text evidence="13">The sequence shown here is derived from an EMBL/GenBank/DDBJ whole genome shotgun (WGS) entry which is preliminary data.</text>
</comment>
<dbReference type="InterPro" id="IPR008969">
    <property type="entry name" value="CarboxyPept-like_regulatory"/>
</dbReference>
<keyword evidence="14" id="KW-1185">Reference proteome</keyword>
<keyword evidence="7 8" id="KW-0998">Cell outer membrane</keyword>
<dbReference type="Pfam" id="PF00593">
    <property type="entry name" value="TonB_dep_Rec_b-barrel"/>
    <property type="match status" value="1"/>
</dbReference>
<evidence type="ECO:0000259" key="11">
    <source>
        <dbReference type="Pfam" id="PF00593"/>
    </source>
</evidence>
<reference evidence="13 14" key="1">
    <citation type="journal article" date="2012" name="J. Bacteriol.">
        <title>Genome Sequence of the Protease-Producing Bacterium Rheinheimera nanhaiensis E407-8T, Isolated from Deep-Sea Sediment of the South China Sea.</title>
        <authorList>
            <person name="Zhang X.-Y."/>
            <person name="Zhang Y.-J."/>
            <person name="Qin Q.-L."/>
            <person name="Xie B.-B."/>
            <person name="Chen X.-L."/>
            <person name="Zhou B.-C."/>
            <person name="Zhang Y.-Z."/>
        </authorList>
    </citation>
    <scope>NUCLEOTIDE SEQUENCE [LARGE SCALE GENOMIC DNA]</scope>
    <source>
        <strain evidence="13 14">E407-8</strain>
    </source>
</reference>
<dbReference type="OrthoDB" id="9815954at2"/>